<reference evidence="1" key="2">
    <citation type="submission" date="2019-12" db="EMBL/GenBank/DDBJ databases">
        <authorList>
            <consortium name="NCBI Pathogen Detection Project"/>
        </authorList>
    </citation>
    <scope>NUCLEOTIDE SEQUENCE</scope>
    <source>
        <strain evidence="1">1930</strain>
    </source>
</reference>
<comment type="caution">
    <text evidence="1">The sequence shown here is derived from an EMBL/GenBank/DDBJ whole genome shotgun (WGS) entry which is preliminary data.</text>
</comment>
<sequence>MSYTEIFSISASHCHSLGETKNAWRGAMYVWNQIAQKYFGLDSFPSFDADMQKRVWNANNEHQLTDAEIIVLASTMDRVVVKAVDVQRLVEAFEEYAKDHPHSSIGEQAELLKASRLSPEDHIAWCQTSISEFHFEPVYLEENDEYRYHNLSDGWDLFEQFERIKGAA</sequence>
<dbReference type="EMBL" id="DACQKT010000001">
    <property type="protein sequence ID" value="HAS6675313.1"/>
    <property type="molecule type" value="Genomic_DNA"/>
</dbReference>
<gene>
    <name evidence="1" type="ORF">I7278_00655</name>
</gene>
<organism evidence="1">
    <name type="scientific">Vibrio parahaemolyticus</name>
    <dbReference type="NCBI Taxonomy" id="670"/>
    <lineage>
        <taxon>Bacteria</taxon>
        <taxon>Pseudomonadati</taxon>
        <taxon>Pseudomonadota</taxon>
        <taxon>Gammaproteobacteria</taxon>
        <taxon>Vibrionales</taxon>
        <taxon>Vibrionaceae</taxon>
        <taxon>Vibrio</taxon>
    </lineage>
</organism>
<dbReference type="Proteomes" id="UP000856022">
    <property type="component" value="Unassembled WGS sequence"/>
</dbReference>
<evidence type="ECO:0000313" key="1">
    <source>
        <dbReference type="EMBL" id="HAS6675313.1"/>
    </source>
</evidence>
<accession>A0A8H9JUB4</accession>
<reference evidence="1" key="1">
    <citation type="journal article" date="2018" name="Genome Biol.">
        <title>SKESA: strategic k-mer extension for scrupulous assemblies.</title>
        <authorList>
            <person name="Souvorov A."/>
            <person name="Agarwala R."/>
            <person name="Lipman D.J."/>
        </authorList>
    </citation>
    <scope>NUCLEOTIDE SEQUENCE</scope>
    <source>
        <strain evidence="1">1930</strain>
    </source>
</reference>
<name>A0A8H9JUB4_VIBPH</name>
<dbReference type="RefSeq" id="WP_024701736.1">
    <property type="nucleotide sequence ID" value="NZ_CP046412.1"/>
</dbReference>
<dbReference type="AlphaFoldDB" id="A0A8H9JUB4"/>
<proteinExistence type="predicted"/>
<protein>
    <submittedName>
        <fullName evidence="1">Uncharacterized protein</fullName>
    </submittedName>
</protein>